<keyword evidence="2" id="KW-1133">Transmembrane helix</keyword>
<evidence type="ECO:0000256" key="1">
    <source>
        <dbReference type="SAM" id="MobiDB-lite"/>
    </source>
</evidence>
<dbReference type="RefSeq" id="WP_135849512.1">
    <property type="nucleotide sequence ID" value="NZ_RHPJ01000002.1"/>
</dbReference>
<dbReference type="Proteomes" id="UP000297318">
    <property type="component" value="Unassembled WGS sequence"/>
</dbReference>
<dbReference type="PANTHER" id="PTHR37461:SF1">
    <property type="entry name" value="ANTI-SIGMA-K FACTOR RSKA"/>
    <property type="match status" value="1"/>
</dbReference>
<dbReference type="InterPro" id="IPR051474">
    <property type="entry name" value="Anti-sigma-K/W_factor"/>
</dbReference>
<keyword evidence="4" id="KW-1185">Reference proteome</keyword>
<organism evidence="3 4">
    <name type="scientific">Serinibacter arcticus</name>
    <dbReference type="NCBI Taxonomy" id="1655435"/>
    <lineage>
        <taxon>Bacteria</taxon>
        <taxon>Bacillati</taxon>
        <taxon>Actinomycetota</taxon>
        <taxon>Actinomycetes</taxon>
        <taxon>Micrococcales</taxon>
        <taxon>Beutenbergiaceae</taxon>
        <taxon>Serinibacter</taxon>
    </lineage>
</organism>
<keyword evidence="2" id="KW-0472">Membrane</keyword>
<reference evidence="3 4" key="1">
    <citation type="submission" date="2018-11" db="EMBL/GenBank/DDBJ databases">
        <title>Complete genome sequencing of the Actinobacteria Serinibacter sp. K3-2.</title>
        <authorList>
            <person name="Rakitin A.L."/>
            <person name="Beletsky A.V."/>
            <person name="Mardanov A.V."/>
            <person name="Ravin N.V."/>
            <person name="Gromova A.S."/>
            <person name="Filippova S.N."/>
            <person name="Gal'Chenko V.F."/>
        </authorList>
    </citation>
    <scope>NUCLEOTIDE SEQUENCE [LARGE SCALE GENOMIC DNA]</scope>
    <source>
        <strain evidence="3 4">K3-2</strain>
    </source>
</reference>
<name>A0A4Z1E2Q4_9MICO</name>
<protein>
    <recommendedName>
        <fullName evidence="5">Anti-sigma factor</fullName>
    </recommendedName>
</protein>
<dbReference type="GO" id="GO:0006417">
    <property type="term" value="P:regulation of translation"/>
    <property type="evidence" value="ECO:0007669"/>
    <property type="project" value="TreeGrafter"/>
</dbReference>
<dbReference type="PANTHER" id="PTHR37461">
    <property type="entry name" value="ANTI-SIGMA-K FACTOR RSKA"/>
    <property type="match status" value="1"/>
</dbReference>
<dbReference type="GO" id="GO:0016989">
    <property type="term" value="F:sigma factor antagonist activity"/>
    <property type="evidence" value="ECO:0007669"/>
    <property type="project" value="TreeGrafter"/>
</dbReference>
<evidence type="ECO:0000256" key="2">
    <source>
        <dbReference type="SAM" id="Phobius"/>
    </source>
</evidence>
<evidence type="ECO:0008006" key="5">
    <source>
        <dbReference type="Google" id="ProtNLM"/>
    </source>
</evidence>
<proteinExistence type="predicted"/>
<feature type="transmembrane region" description="Helical" evidence="2">
    <location>
        <begin position="103"/>
        <end position="124"/>
    </location>
</feature>
<gene>
    <name evidence="3" type="ORF">SERN_1524</name>
</gene>
<evidence type="ECO:0000313" key="3">
    <source>
        <dbReference type="EMBL" id="TGO05520.1"/>
    </source>
</evidence>
<accession>A0A4Z1E2Q4</accession>
<dbReference type="AlphaFoldDB" id="A0A4Z1E2Q4"/>
<keyword evidence="2" id="KW-0812">Transmembrane</keyword>
<sequence>MTDHVNEGFEDRAAELMAGALAGDLDAGERRELAALVEADPALRVELEQLGATVADLRRDVADWREETPSDALRARVLGATTDAPVPQPAQQRRARAPRRRSFWAPAACFAGGVLVTAAGFVVAPGLQDGPPQGPPGTLGAVEALALDGGPGAVDGASIDASLVAHTWGTETVLEIEGLPVGEGYDVVLIGPDGQEYDSGSFLASAVTIDCRMNAAVMRADVERLEIRQDDGAVVTAATLPDAVEQG</sequence>
<dbReference type="EMBL" id="RHPJ01000002">
    <property type="protein sequence ID" value="TGO05520.1"/>
    <property type="molecule type" value="Genomic_DNA"/>
</dbReference>
<evidence type="ECO:0000313" key="4">
    <source>
        <dbReference type="Proteomes" id="UP000297318"/>
    </source>
</evidence>
<dbReference type="OrthoDB" id="5242431at2"/>
<feature type="region of interest" description="Disordered" evidence="1">
    <location>
        <begin position="79"/>
        <end position="99"/>
    </location>
</feature>
<comment type="caution">
    <text evidence="3">The sequence shown here is derived from an EMBL/GenBank/DDBJ whole genome shotgun (WGS) entry which is preliminary data.</text>
</comment>